<feature type="transmembrane region" description="Helical" evidence="1">
    <location>
        <begin position="94"/>
        <end position="115"/>
    </location>
</feature>
<keyword evidence="1" id="KW-0472">Membrane</keyword>
<reference evidence="2" key="1">
    <citation type="submission" date="2019-10" db="EMBL/GenBank/DDBJ databases">
        <title>Muricauda hadale sp. nov., a piezophilic bacterium isolated from hadopelagic water of the Mariana Trench.</title>
        <authorList>
            <person name="Wei Y."/>
        </authorList>
    </citation>
    <scope>NUCLEOTIDE SEQUENCE [LARGE SCALE GENOMIC DNA]</scope>
    <source>
        <strain evidence="2">MT-229</strain>
    </source>
</reference>
<dbReference type="EMBL" id="VNIK02000001">
    <property type="protein sequence ID" value="KAB5492128.1"/>
    <property type="molecule type" value="Genomic_DNA"/>
</dbReference>
<evidence type="ECO:0000313" key="2">
    <source>
        <dbReference type="EMBL" id="KAB5492128.1"/>
    </source>
</evidence>
<sequence>MNKVGIKSSRKRIKIVLGYAWWTMAALLLGIGYMYLVLGPLPEATNLWDFFFGKIYLFGLVRIGLIIGSIVATLFILSDVFLIRKKQIFGTNKVLVRMLALSIILVVVATLHYLMEKTIDLI</sequence>
<dbReference type="Proteomes" id="UP000319204">
    <property type="component" value="Unassembled WGS sequence"/>
</dbReference>
<evidence type="ECO:0000256" key="1">
    <source>
        <dbReference type="SAM" id="Phobius"/>
    </source>
</evidence>
<evidence type="ECO:0000313" key="3">
    <source>
        <dbReference type="Proteomes" id="UP000319204"/>
    </source>
</evidence>
<dbReference type="OrthoDB" id="1443613at2"/>
<dbReference type="RefSeq" id="WP_151889267.1">
    <property type="nucleotide sequence ID" value="NZ_VNIK02000001.1"/>
</dbReference>
<feature type="transmembrane region" description="Helical" evidence="1">
    <location>
        <begin position="56"/>
        <end position="82"/>
    </location>
</feature>
<gene>
    <name evidence="2" type="ORF">FOT42_004040</name>
</gene>
<feature type="transmembrane region" description="Helical" evidence="1">
    <location>
        <begin position="16"/>
        <end position="36"/>
    </location>
</feature>
<keyword evidence="3" id="KW-1185">Reference proteome</keyword>
<comment type="caution">
    <text evidence="2">The sequence shown here is derived from an EMBL/GenBank/DDBJ whole genome shotgun (WGS) entry which is preliminary data.</text>
</comment>
<dbReference type="AlphaFoldDB" id="A0A5N5IZI4"/>
<organism evidence="2 3">
    <name type="scientific">Flagellimonas hadalis</name>
    <dbReference type="NCBI Taxonomy" id="2597517"/>
    <lineage>
        <taxon>Bacteria</taxon>
        <taxon>Pseudomonadati</taxon>
        <taxon>Bacteroidota</taxon>
        <taxon>Flavobacteriia</taxon>
        <taxon>Flavobacteriales</taxon>
        <taxon>Flavobacteriaceae</taxon>
        <taxon>Flagellimonas</taxon>
    </lineage>
</organism>
<proteinExistence type="predicted"/>
<name>A0A5N5IZI4_9FLAO</name>
<keyword evidence="1" id="KW-1133">Transmembrane helix</keyword>
<accession>A0A5N5IZI4</accession>
<protein>
    <submittedName>
        <fullName evidence="2">Uncharacterized protein</fullName>
    </submittedName>
</protein>
<keyword evidence="1" id="KW-0812">Transmembrane</keyword>